<protein>
    <submittedName>
        <fullName evidence="1">Uncharacterized protein</fullName>
    </submittedName>
</protein>
<reference evidence="1 2" key="1">
    <citation type="submission" date="2016-03" db="EMBL/GenBank/DDBJ databases">
        <title>Acetic acid bacteria sequencing.</title>
        <authorList>
            <person name="Brandt J."/>
            <person name="Jakob F."/>
            <person name="Vogel R.F."/>
        </authorList>
    </citation>
    <scope>NUCLEOTIDE SEQUENCE [LARGE SCALE GENOMIC DNA]</scope>
    <source>
        <strain evidence="1 2">NBRC 101099</strain>
    </source>
</reference>
<organism evidence="1 2">
    <name type="scientific">Neoasaia chiangmaiensis</name>
    <dbReference type="NCBI Taxonomy" id="320497"/>
    <lineage>
        <taxon>Bacteria</taxon>
        <taxon>Pseudomonadati</taxon>
        <taxon>Pseudomonadota</taxon>
        <taxon>Alphaproteobacteria</taxon>
        <taxon>Acetobacterales</taxon>
        <taxon>Acetobacteraceae</taxon>
        <taxon>Neoasaia</taxon>
    </lineage>
</organism>
<gene>
    <name evidence="1" type="ORF">A0U93_08400</name>
</gene>
<dbReference type="KEGG" id="nch:A0U93_08400"/>
<accession>A0A1U9KQA6</accession>
<dbReference type="RefSeq" id="WP_077806970.1">
    <property type="nucleotide sequence ID" value="NZ_BJXS01000007.1"/>
</dbReference>
<dbReference type="Proteomes" id="UP000188604">
    <property type="component" value="Chromosome"/>
</dbReference>
<dbReference type="Gene3D" id="3.40.1000.10">
    <property type="entry name" value="Mog1/PsbP, alpha/beta/alpha sandwich"/>
    <property type="match status" value="1"/>
</dbReference>
<dbReference type="OrthoDB" id="9999591at2"/>
<evidence type="ECO:0000313" key="2">
    <source>
        <dbReference type="Proteomes" id="UP000188604"/>
    </source>
</evidence>
<name>A0A1U9KQA6_9PROT</name>
<keyword evidence="2" id="KW-1185">Reference proteome</keyword>
<dbReference type="STRING" id="320497.A0U93_08400"/>
<sequence>MAACGGALKMEAPRNHLSIALPEGWRDESTILIKAPVIDMRMPFAPIFGTQREPLPEDFVGMGYEGLELYAQHHLRYLKREYENVVVEADPANSLDRSMREMIVRCDLEEMTVTQWITLSYWNEATVLITTAAAGYLDFPSLEQTFRRLRETLRIS</sequence>
<dbReference type="AlphaFoldDB" id="A0A1U9KQA6"/>
<proteinExistence type="predicted"/>
<dbReference type="EMBL" id="CP014691">
    <property type="protein sequence ID" value="AQS87957.1"/>
    <property type="molecule type" value="Genomic_DNA"/>
</dbReference>
<evidence type="ECO:0000313" key="1">
    <source>
        <dbReference type="EMBL" id="AQS87957.1"/>
    </source>
</evidence>